<dbReference type="GO" id="GO:0016787">
    <property type="term" value="F:hydrolase activity"/>
    <property type="evidence" value="ECO:0007669"/>
    <property type="project" value="UniProtKB-KW"/>
</dbReference>
<dbReference type="RefSeq" id="WP_397092321.1">
    <property type="nucleotide sequence ID" value="NZ_JBITGY010000026.1"/>
</dbReference>
<organism evidence="1 2">
    <name type="scientific">Nonomuraea typhae</name>
    <dbReference type="NCBI Taxonomy" id="2603600"/>
    <lineage>
        <taxon>Bacteria</taxon>
        <taxon>Bacillati</taxon>
        <taxon>Actinomycetota</taxon>
        <taxon>Actinomycetes</taxon>
        <taxon>Streptosporangiales</taxon>
        <taxon>Streptosporangiaceae</taxon>
        <taxon>Nonomuraea</taxon>
    </lineage>
</organism>
<gene>
    <name evidence="1" type="ORF">ACIBG2_51530</name>
</gene>
<dbReference type="InterPro" id="IPR014622">
    <property type="entry name" value="UCP036794_erythomycin"/>
</dbReference>
<name>A0ABW7ZCI7_9ACTN</name>
<dbReference type="Gene3D" id="3.30.1870.10">
    <property type="entry name" value="EreA-like, domain 2"/>
    <property type="match status" value="1"/>
</dbReference>
<dbReference type="PANTHER" id="PTHR31299">
    <property type="entry name" value="ESTERASE, PUTATIVE (AFU_ORTHOLOGUE AFUA_1G05850)-RELATED"/>
    <property type="match status" value="1"/>
</dbReference>
<dbReference type="CDD" id="cd14728">
    <property type="entry name" value="Ere-like"/>
    <property type="match status" value="1"/>
</dbReference>
<evidence type="ECO:0000313" key="2">
    <source>
        <dbReference type="Proteomes" id="UP001612741"/>
    </source>
</evidence>
<evidence type="ECO:0000313" key="1">
    <source>
        <dbReference type="EMBL" id="MFI6505887.1"/>
    </source>
</evidence>
<proteinExistence type="predicted"/>
<dbReference type="PANTHER" id="PTHR31299:SF0">
    <property type="entry name" value="ESTERASE, PUTATIVE (AFU_ORTHOLOGUE AFUA_1G05850)-RELATED"/>
    <property type="match status" value="1"/>
</dbReference>
<dbReference type="Gene3D" id="1.20.1440.30">
    <property type="entry name" value="Biosynthetic Protein domain"/>
    <property type="match status" value="1"/>
</dbReference>
<protein>
    <submittedName>
        <fullName evidence="1">Erythromycin esterase family protein</fullName>
        <ecNumber evidence="1">3.1.1.-</ecNumber>
    </submittedName>
</protein>
<dbReference type="Proteomes" id="UP001612741">
    <property type="component" value="Unassembled WGS sequence"/>
</dbReference>
<dbReference type="SUPFAM" id="SSF159501">
    <property type="entry name" value="EreA/ChaN-like"/>
    <property type="match status" value="1"/>
</dbReference>
<dbReference type="EC" id="3.1.1.-" evidence="1"/>
<dbReference type="EMBL" id="JBITGY010000026">
    <property type="protein sequence ID" value="MFI6505887.1"/>
    <property type="molecule type" value="Genomic_DNA"/>
</dbReference>
<accession>A0ABW7ZCI7</accession>
<dbReference type="Pfam" id="PF05139">
    <property type="entry name" value="Erythro_esteras"/>
    <property type="match status" value="1"/>
</dbReference>
<dbReference type="InterPro" id="IPR052036">
    <property type="entry name" value="Hydrolase/PRTase-associated"/>
</dbReference>
<sequence length="384" mass="42247">MHHDLGAAVLRLTGRRRMLGLGEPTHGVEDYLLLRNEIFRYLVEEAGYRSIALESCCLAGLAADAYVAGADMGVEEAADAGFSHGFGDSAANRELLDWMRAYNRGRGEDERLRWYGFDGPLEITGAASPRRALTALRDYLAAHLELPPPPGAAGLDRLLGDDERWDNLESMMDGAKSVGRSQEAVQLRLLADDLAGYLETETPRLIARTGRQEWWRACLYARTATGLLRYHAAMADESPARMGRLMALRDAMMAANLLAIDEYEAGRGPVLVFAANAHLQRELSSVNLWEGQVEWWSAGALTAARLGDGYAFVATTAGTGPELEEPAPDTLEGVLSARPGDRMVVDVKEMDRAELNRRVVTTYRFAPFDPAHEPDALIFLRDAR</sequence>
<dbReference type="InterPro" id="IPR007815">
    <property type="entry name" value="Emycin_Estase"/>
</dbReference>
<comment type="caution">
    <text evidence="1">The sequence shown here is derived from an EMBL/GenBank/DDBJ whole genome shotgun (WGS) entry which is preliminary data.</text>
</comment>
<dbReference type="PIRSF" id="PIRSF036794">
    <property type="entry name" value="UCP_erythr_ester"/>
    <property type="match status" value="1"/>
</dbReference>
<keyword evidence="2" id="KW-1185">Reference proteome</keyword>
<reference evidence="1 2" key="1">
    <citation type="submission" date="2024-10" db="EMBL/GenBank/DDBJ databases">
        <title>The Natural Products Discovery Center: Release of the First 8490 Sequenced Strains for Exploring Actinobacteria Biosynthetic Diversity.</title>
        <authorList>
            <person name="Kalkreuter E."/>
            <person name="Kautsar S.A."/>
            <person name="Yang D."/>
            <person name="Bader C.D."/>
            <person name="Teijaro C.N."/>
            <person name="Fluegel L."/>
            <person name="Davis C.M."/>
            <person name="Simpson J.R."/>
            <person name="Lauterbach L."/>
            <person name="Steele A.D."/>
            <person name="Gui C."/>
            <person name="Meng S."/>
            <person name="Li G."/>
            <person name="Viehrig K."/>
            <person name="Ye F."/>
            <person name="Su P."/>
            <person name="Kiefer A.F."/>
            <person name="Nichols A."/>
            <person name="Cepeda A.J."/>
            <person name="Yan W."/>
            <person name="Fan B."/>
            <person name="Jiang Y."/>
            <person name="Adhikari A."/>
            <person name="Zheng C.-J."/>
            <person name="Schuster L."/>
            <person name="Cowan T.M."/>
            <person name="Smanski M.J."/>
            <person name="Chevrette M.G."/>
            <person name="De Carvalho L.P.S."/>
            <person name="Shen B."/>
        </authorList>
    </citation>
    <scope>NUCLEOTIDE SEQUENCE [LARGE SCALE GENOMIC DNA]</scope>
    <source>
        <strain evidence="1 2">NPDC050545</strain>
    </source>
</reference>
<dbReference type="Gene3D" id="3.40.1660.10">
    <property type="entry name" value="EreA-like (biosynthetic domain)"/>
    <property type="match status" value="1"/>
</dbReference>
<keyword evidence="1" id="KW-0378">Hydrolase</keyword>